<dbReference type="GO" id="GO:0009100">
    <property type="term" value="P:glycoprotein metabolic process"/>
    <property type="evidence" value="ECO:0007669"/>
    <property type="project" value="UniProtKB-ARBA"/>
</dbReference>
<dbReference type="EMBL" id="QGDL01000001">
    <property type="protein sequence ID" value="PWJ32073.1"/>
    <property type="molecule type" value="Genomic_DNA"/>
</dbReference>
<name>A0A2Y9BCC9_9FIRM</name>
<comment type="caution">
    <text evidence="2">The sequence shown here is derived from an EMBL/GenBank/DDBJ whole genome shotgun (WGS) entry which is preliminary data.</text>
</comment>
<dbReference type="Proteomes" id="UP000245845">
    <property type="component" value="Unassembled WGS sequence"/>
</dbReference>
<reference evidence="2 3" key="1">
    <citation type="submission" date="2018-05" db="EMBL/GenBank/DDBJ databases">
        <title>The Hungate 1000. A catalogue of reference genomes from the rumen microbiome.</title>
        <authorList>
            <person name="Kelly W."/>
        </authorList>
    </citation>
    <scope>NUCLEOTIDE SEQUENCE [LARGE SCALE GENOMIC DNA]</scope>
    <source>
        <strain evidence="2 3">NLAE-zl-C242</strain>
    </source>
</reference>
<dbReference type="InterPro" id="IPR052942">
    <property type="entry name" value="LPS_cholinephosphotransferase"/>
</dbReference>
<dbReference type="OrthoDB" id="9786100at2"/>
<evidence type="ECO:0000259" key="1">
    <source>
        <dbReference type="Pfam" id="PF04991"/>
    </source>
</evidence>
<dbReference type="GO" id="GO:0016740">
    <property type="term" value="F:transferase activity"/>
    <property type="evidence" value="ECO:0007669"/>
    <property type="project" value="UniProtKB-KW"/>
</dbReference>
<evidence type="ECO:0000313" key="2">
    <source>
        <dbReference type="EMBL" id="PWJ32073.1"/>
    </source>
</evidence>
<dbReference type="InterPro" id="IPR007074">
    <property type="entry name" value="LicD/FKTN/FKRP_NTP_transf"/>
</dbReference>
<organism evidence="2 3">
    <name type="scientific">Faecalicatena orotica</name>
    <dbReference type="NCBI Taxonomy" id="1544"/>
    <lineage>
        <taxon>Bacteria</taxon>
        <taxon>Bacillati</taxon>
        <taxon>Bacillota</taxon>
        <taxon>Clostridia</taxon>
        <taxon>Lachnospirales</taxon>
        <taxon>Lachnospiraceae</taxon>
        <taxon>Faecalicatena</taxon>
    </lineage>
</organism>
<feature type="domain" description="LicD/FKTN/FKRP nucleotidyltransferase" evidence="1">
    <location>
        <begin position="28"/>
        <end position="258"/>
    </location>
</feature>
<dbReference type="Pfam" id="PF04991">
    <property type="entry name" value="LicD"/>
    <property type="match status" value="1"/>
</dbReference>
<protein>
    <submittedName>
        <fullName evidence="2">Lipopolysaccharide cholinephosphotransferase</fullName>
    </submittedName>
</protein>
<gene>
    <name evidence="2" type="ORF">A8806_101361</name>
</gene>
<dbReference type="AlphaFoldDB" id="A0A2Y9BCC9"/>
<dbReference type="RefSeq" id="WP_109729440.1">
    <property type="nucleotide sequence ID" value="NZ_BAAACK010000007.1"/>
</dbReference>
<dbReference type="PANTHER" id="PTHR43404">
    <property type="entry name" value="LIPOPOLYSACCHARIDE CHOLINEPHOSPHOTRANSFERASE LICD"/>
    <property type="match status" value="1"/>
</dbReference>
<keyword evidence="2" id="KW-0808">Transferase</keyword>
<dbReference type="PANTHER" id="PTHR43404:SF2">
    <property type="entry name" value="LIPOPOLYSACCHARIDE CHOLINEPHOSPHOTRANSFERASE LICD"/>
    <property type="match status" value="1"/>
</dbReference>
<evidence type="ECO:0000313" key="3">
    <source>
        <dbReference type="Proteomes" id="UP000245845"/>
    </source>
</evidence>
<proteinExistence type="predicted"/>
<accession>A0A2Y9BCC9</accession>
<keyword evidence="3" id="KW-1185">Reference proteome</keyword>
<sequence>MDEFYDQETLSKVQDTQAKILRDVLGVCERHVIDTFIIFGSALGVVRHHGFIPWDDDIDIGIFREDLPRFERAVKEELGDKYEFLTCETNLNYACTVTHLQKKGTKFVSRDVKNCDYIPGINIDIFIYDHLADGYLARKRQFFVTWFLGRLLFLSGKGTPFIPYQGIKKKVAEFICSMVRIGLKILHITPLKIYRRFQKESQRYNKRNTKYYSAFETPKPWLNAMKKSDVYPMKKMPFRDFYVYIPKNTDQLLTRIFGDYMQLPPEDKRVNHRPCLIDFGEGGQ</sequence>